<gene>
    <name evidence="1" type="ORF">DPMN_119456</name>
</gene>
<sequence length="97" mass="11211">MSAIDEYVLVEDIPSDTFERQLDDDLPGRLELNVKRGVTSNVKLTLSENKRLNQYAPMYEVKSVNGQNVLRKLNTSPLKVCCYSFNVLFYYIKKRSS</sequence>
<dbReference type="AlphaFoldDB" id="A0A9D4GIV0"/>
<protein>
    <submittedName>
        <fullName evidence="1">Uncharacterized protein</fullName>
    </submittedName>
</protein>
<evidence type="ECO:0000313" key="1">
    <source>
        <dbReference type="EMBL" id="KAH3817900.1"/>
    </source>
</evidence>
<dbReference type="EMBL" id="JAIWYP010000005">
    <property type="protein sequence ID" value="KAH3817900.1"/>
    <property type="molecule type" value="Genomic_DNA"/>
</dbReference>
<proteinExistence type="predicted"/>
<name>A0A9D4GIV0_DREPO</name>
<organism evidence="1 2">
    <name type="scientific">Dreissena polymorpha</name>
    <name type="common">Zebra mussel</name>
    <name type="synonym">Mytilus polymorpha</name>
    <dbReference type="NCBI Taxonomy" id="45954"/>
    <lineage>
        <taxon>Eukaryota</taxon>
        <taxon>Metazoa</taxon>
        <taxon>Spiralia</taxon>
        <taxon>Lophotrochozoa</taxon>
        <taxon>Mollusca</taxon>
        <taxon>Bivalvia</taxon>
        <taxon>Autobranchia</taxon>
        <taxon>Heteroconchia</taxon>
        <taxon>Euheterodonta</taxon>
        <taxon>Imparidentia</taxon>
        <taxon>Neoheterodontei</taxon>
        <taxon>Myida</taxon>
        <taxon>Dreissenoidea</taxon>
        <taxon>Dreissenidae</taxon>
        <taxon>Dreissena</taxon>
    </lineage>
</organism>
<dbReference type="Proteomes" id="UP000828390">
    <property type="component" value="Unassembled WGS sequence"/>
</dbReference>
<reference evidence="1" key="2">
    <citation type="submission" date="2020-11" db="EMBL/GenBank/DDBJ databases">
        <authorList>
            <person name="McCartney M.A."/>
            <person name="Auch B."/>
            <person name="Kono T."/>
            <person name="Mallez S."/>
            <person name="Becker A."/>
            <person name="Gohl D.M."/>
            <person name="Silverstein K.A.T."/>
            <person name="Koren S."/>
            <person name="Bechman K.B."/>
            <person name="Herman A."/>
            <person name="Abrahante J.E."/>
            <person name="Garbe J."/>
        </authorList>
    </citation>
    <scope>NUCLEOTIDE SEQUENCE</scope>
    <source>
        <strain evidence="1">Duluth1</strain>
        <tissue evidence="1">Whole animal</tissue>
    </source>
</reference>
<accession>A0A9D4GIV0</accession>
<evidence type="ECO:0000313" key="2">
    <source>
        <dbReference type="Proteomes" id="UP000828390"/>
    </source>
</evidence>
<keyword evidence="2" id="KW-1185">Reference proteome</keyword>
<reference evidence="1" key="1">
    <citation type="journal article" date="2019" name="bioRxiv">
        <title>The Genome of the Zebra Mussel, Dreissena polymorpha: A Resource for Invasive Species Research.</title>
        <authorList>
            <person name="McCartney M.A."/>
            <person name="Auch B."/>
            <person name="Kono T."/>
            <person name="Mallez S."/>
            <person name="Zhang Y."/>
            <person name="Obille A."/>
            <person name="Becker A."/>
            <person name="Abrahante J.E."/>
            <person name="Garbe J."/>
            <person name="Badalamenti J.P."/>
            <person name="Herman A."/>
            <person name="Mangelson H."/>
            <person name="Liachko I."/>
            <person name="Sullivan S."/>
            <person name="Sone E.D."/>
            <person name="Koren S."/>
            <person name="Silverstein K.A.T."/>
            <person name="Beckman K.B."/>
            <person name="Gohl D.M."/>
        </authorList>
    </citation>
    <scope>NUCLEOTIDE SEQUENCE</scope>
    <source>
        <strain evidence="1">Duluth1</strain>
        <tissue evidence="1">Whole animal</tissue>
    </source>
</reference>
<comment type="caution">
    <text evidence="1">The sequence shown here is derived from an EMBL/GenBank/DDBJ whole genome shotgun (WGS) entry which is preliminary data.</text>
</comment>